<evidence type="ECO:0000256" key="1">
    <source>
        <dbReference type="ARBA" id="ARBA00022679"/>
    </source>
</evidence>
<proteinExistence type="predicted"/>
<protein>
    <submittedName>
        <fullName evidence="3">Glycosyltransferase</fullName>
    </submittedName>
</protein>
<accession>A0A7C3KGZ4</accession>
<evidence type="ECO:0000259" key="2">
    <source>
        <dbReference type="Pfam" id="PF13439"/>
    </source>
</evidence>
<dbReference type="Pfam" id="PF13439">
    <property type="entry name" value="Glyco_transf_4"/>
    <property type="match status" value="1"/>
</dbReference>
<organism evidence="3">
    <name type="scientific">Oscillatoriales cyanobacterium SpSt-418</name>
    <dbReference type="NCBI Taxonomy" id="2282169"/>
    <lineage>
        <taxon>Bacteria</taxon>
        <taxon>Bacillati</taxon>
        <taxon>Cyanobacteriota</taxon>
        <taxon>Cyanophyceae</taxon>
        <taxon>Oscillatoriophycideae</taxon>
        <taxon>Oscillatoriales</taxon>
    </lineage>
</organism>
<dbReference type="EMBL" id="DSRU01000349">
    <property type="protein sequence ID" value="HFN00910.1"/>
    <property type="molecule type" value="Genomic_DNA"/>
</dbReference>
<dbReference type="AlphaFoldDB" id="A0A7C3KGZ4"/>
<dbReference type="PANTHER" id="PTHR46401:SF2">
    <property type="entry name" value="GLYCOSYLTRANSFERASE WBBK-RELATED"/>
    <property type="match status" value="1"/>
</dbReference>
<feature type="domain" description="Glycosyltransferase subfamily 4-like N-terminal" evidence="2">
    <location>
        <begin position="24"/>
        <end position="187"/>
    </location>
</feature>
<gene>
    <name evidence="3" type="ORF">ENR64_24775</name>
</gene>
<sequence>MRSLRVGFLSSHNYLDRNAFSGTLYSMYQALLKQNIQVVPLGRAYTPNKLHKVSRLFHKNDYPSLSVKNPNLFEDGLRFRELVKKQLKKNPCDVIFAPVGAMELKTVALDLPCVYLSDVTHELYLQLYGLNYTERQTKISSDAEKHAISYASQLIYSSRWAADSAMNHYGAPLEKTQVIPFGANLERVPSFEQATQREISSKCRLLFVGKWWERKGGNIALECLQSLLAMGVDAELTIVGCVPPDGYTHAKLNVIPFLDKNVPQQRQKLEELYFTSNFLLFPTRADCSPISICEANAYGLPVVASNVGGIASIIQEGVNGFMLPLSSGGDAYAKVIAKTFADVQGYRELVKAARQEYDDRLNWDQWAKATCQVFAAAADQHLFSNIGSQYNPPSGFPELARV</sequence>
<comment type="caution">
    <text evidence="3">The sequence shown here is derived from an EMBL/GenBank/DDBJ whole genome shotgun (WGS) entry which is preliminary data.</text>
</comment>
<dbReference type="Gene3D" id="3.40.50.2000">
    <property type="entry name" value="Glycogen Phosphorylase B"/>
    <property type="match status" value="2"/>
</dbReference>
<keyword evidence="1 3" id="KW-0808">Transferase</keyword>
<reference evidence="3" key="1">
    <citation type="journal article" date="2020" name="mSystems">
        <title>Genome- and Community-Level Interaction Insights into Carbon Utilization and Element Cycling Functions of Hydrothermarchaeota in Hydrothermal Sediment.</title>
        <authorList>
            <person name="Zhou Z."/>
            <person name="Liu Y."/>
            <person name="Xu W."/>
            <person name="Pan J."/>
            <person name="Luo Z.H."/>
            <person name="Li M."/>
        </authorList>
    </citation>
    <scope>NUCLEOTIDE SEQUENCE [LARGE SCALE GENOMIC DNA]</scope>
    <source>
        <strain evidence="3">SpSt-418</strain>
    </source>
</reference>
<dbReference type="CDD" id="cd03801">
    <property type="entry name" value="GT4_PimA-like"/>
    <property type="match status" value="1"/>
</dbReference>
<dbReference type="GO" id="GO:0009103">
    <property type="term" value="P:lipopolysaccharide biosynthetic process"/>
    <property type="evidence" value="ECO:0007669"/>
    <property type="project" value="TreeGrafter"/>
</dbReference>
<dbReference type="Pfam" id="PF13692">
    <property type="entry name" value="Glyco_trans_1_4"/>
    <property type="match status" value="1"/>
</dbReference>
<name>A0A7C3KGZ4_9CYAN</name>
<dbReference type="SUPFAM" id="SSF53756">
    <property type="entry name" value="UDP-Glycosyltransferase/glycogen phosphorylase"/>
    <property type="match status" value="1"/>
</dbReference>
<dbReference type="GO" id="GO:0016757">
    <property type="term" value="F:glycosyltransferase activity"/>
    <property type="evidence" value="ECO:0007669"/>
    <property type="project" value="TreeGrafter"/>
</dbReference>
<dbReference type="InterPro" id="IPR028098">
    <property type="entry name" value="Glyco_trans_4-like_N"/>
</dbReference>
<evidence type="ECO:0000313" key="3">
    <source>
        <dbReference type="EMBL" id="HFN00910.1"/>
    </source>
</evidence>
<dbReference type="PANTHER" id="PTHR46401">
    <property type="entry name" value="GLYCOSYLTRANSFERASE WBBK-RELATED"/>
    <property type="match status" value="1"/>
</dbReference>